<feature type="region of interest" description="Disordered" evidence="1">
    <location>
        <begin position="26"/>
        <end position="72"/>
    </location>
</feature>
<dbReference type="SUPFAM" id="SSF55797">
    <property type="entry name" value="PR-1-like"/>
    <property type="match status" value="1"/>
</dbReference>
<dbReference type="EMBL" id="AVOT02005617">
    <property type="protein sequence ID" value="MBW0479536.1"/>
    <property type="molecule type" value="Genomic_DNA"/>
</dbReference>
<keyword evidence="2" id="KW-0732">Signal</keyword>
<evidence type="ECO:0000313" key="5">
    <source>
        <dbReference type="Proteomes" id="UP000765509"/>
    </source>
</evidence>
<keyword evidence="5" id="KW-1185">Reference proteome</keyword>
<evidence type="ECO:0000313" key="4">
    <source>
        <dbReference type="EMBL" id="MBW0479536.1"/>
    </source>
</evidence>
<dbReference type="OrthoDB" id="2505037at2759"/>
<proteinExistence type="predicted"/>
<sequence length="220" mass="24728">MVLFHPALALGWIFFTLTLCATYHKPHHSTPHRHHRPHPKFSSGGRKLCKPRKKHTPSVEANPSKSTPKLGKHAQIWLKEHNRFRSQYGSPPLVWDPDLVLPSQQLVQKCIWQHTQNNKYGENMSAGQKNISEVVDGWVNGPGEKHNYDPRNPVPSHFSQVAWVGSKRLGCQVHTCVDVKGCGLPQSPLQFWGCTYDPPGNVMGEFQENVKASRGGAPKI</sequence>
<feature type="compositionally biased region" description="Basic residues" evidence="1">
    <location>
        <begin position="26"/>
        <end position="39"/>
    </location>
</feature>
<dbReference type="SMART" id="SM00198">
    <property type="entry name" value="SCP"/>
    <property type="match status" value="1"/>
</dbReference>
<feature type="compositionally biased region" description="Basic residues" evidence="1">
    <location>
        <begin position="47"/>
        <end position="56"/>
    </location>
</feature>
<name>A0A9Q3C6T3_9BASI</name>
<dbReference type="InterPro" id="IPR035940">
    <property type="entry name" value="CAP_sf"/>
</dbReference>
<evidence type="ECO:0000256" key="1">
    <source>
        <dbReference type="SAM" id="MobiDB-lite"/>
    </source>
</evidence>
<organism evidence="4 5">
    <name type="scientific">Austropuccinia psidii MF-1</name>
    <dbReference type="NCBI Taxonomy" id="1389203"/>
    <lineage>
        <taxon>Eukaryota</taxon>
        <taxon>Fungi</taxon>
        <taxon>Dikarya</taxon>
        <taxon>Basidiomycota</taxon>
        <taxon>Pucciniomycotina</taxon>
        <taxon>Pucciniomycetes</taxon>
        <taxon>Pucciniales</taxon>
        <taxon>Sphaerophragmiaceae</taxon>
        <taxon>Austropuccinia</taxon>
    </lineage>
</organism>
<evidence type="ECO:0000259" key="3">
    <source>
        <dbReference type="SMART" id="SM00198"/>
    </source>
</evidence>
<dbReference type="AlphaFoldDB" id="A0A9Q3C6T3"/>
<dbReference type="InterPro" id="IPR014044">
    <property type="entry name" value="CAP_dom"/>
</dbReference>
<dbReference type="Proteomes" id="UP000765509">
    <property type="component" value="Unassembled WGS sequence"/>
</dbReference>
<dbReference type="PANTHER" id="PTHR10334">
    <property type="entry name" value="CYSTEINE-RICH SECRETORY PROTEIN-RELATED"/>
    <property type="match status" value="1"/>
</dbReference>
<dbReference type="InterPro" id="IPR001283">
    <property type="entry name" value="CRISP-related"/>
</dbReference>
<dbReference type="Pfam" id="PF00188">
    <property type="entry name" value="CAP"/>
    <property type="match status" value="1"/>
</dbReference>
<accession>A0A9Q3C6T3</accession>
<feature type="signal peptide" evidence="2">
    <location>
        <begin position="1"/>
        <end position="20"/>
    </location>
</feature>
<feature type="chain" id="PRO_5040433679" description="SCP domain-containing protein" evidence="2">
    <location>
        <begin position="21"/>
        <end position="220"/>
    </location>
</feature>
<evidence type="ECO:0000256" key="2">
    <source>
        <dbReference type="SAM" id="SignalP"/>
    </source>
</evidence>
<dbReference type="Gene3D" id="3.40.33.10">
    <property type="entry name" value="CAP"/>
    <property type="match status" value="1"/>
</dbReference>
<gene>
    <name evidence="4" type="ORF">O181_019251</name>
</gene>
<comment type="caution">
    <text evidence="4">The sequence shown here is derived from an EMBL/GenBank/DDBJ whole genome shotgun (WGS) entry which is preliminary data.</text>
</comment>
<feature type="domain" description="SCP" evidence="3">
    <location>
        <begin position="72"/>
        <end position="204"/>
    </location>
</feature>
<dbReference type="PRINTS" id="PR00837">
    <property type="entry name" value="V5TPXLIKE"/>
</dbReference>
<protein>
    <recommendedName>
        <fullName evidence="3">SCP domain-containing protein</fullName>
    </recommendedName>
</protein>
<reference evidence="4" key="1">
    <citation type="submission" date="2021-03" db="EMBL/GenBank/DDBJ databases">
        <title>Draft genome sequence of rust myrtle Austropuccinia psidii MF-1, a brazilian biotype.</title>
        <authorList>
            <person name="Quecine M.C."/>
            <person name="Pachon D.M.R."/>
            <person name="Bonatelli M.L."/>
            <person name="Correr F.H."/>
            <person name="Franceschini L.M."/>
            <person name="Leite T.F."/>
            <person name="Margarido G.R.A."/>
            <person name="Almeida C.A."/>
            <person name="Ferrarezi J.A."/>
            <person name="Labate C.A."/>
        </authorList>
    </citation>
    <scope>NUCLEOTIDE SEQUENCE</scope>
    <source>
        <strain evidence="4">MF-1</strain>
    </source>
</reference>